<dbReference type="Gene3D" id="3.40.50.300">
    <property type="entry name" value="P-loop containing nucleotide triphosphate hydrolases"/>
    <property type="match status" value="1"/>
</dbReference>
<evidence type="ECO:0008006" key="5">
    <source>
        <dbReference type="Google" id="ProtNLM"/>
    </source>
</evidence>
<evidence type="ECO:0000256" key="2">
    <source>
        <dbReference type="ARBA" id="ARBA00008837"/>
    </source>
</evidence>
<dbReference type="OrthoDB" id="9995306at2759"/>
<evidence type="ECO:0000313" key="3">
    <source>
        <dbReference type="EMBL" id="KAA8903239.1"/>
    </source>
</evidence>
<comment type="caution">
    <text evidence="3">The sequence shown here is derived from an EMBL/GenBank/DDBJ whole genome shotgun (WGS) entry which is preliminary data.</text>
</comment>
<dbReference type="VEuPathDB" id="FungiDB:DIURU_002526"/>
<name>A0A642UUI1_DIURU</name>
<dbReference type="RefSeq" id="XP_034012692.1">
    <property type="nucleotide sequence ID" value="XM_034155187.1"/>
</dbReference>
<dbReference type="GO" id="GO:0033588">
    <property type="term" value="C:elongator holoenzyme complex"/>
    <property type="evidence" value="ECO:0007669"/>
    <property type="project" value="InterPro"/>
</dbReference>
<dbReference type="GeneID" id="54781177"/>
<proteinExistence type="inferred from homology"/>
<evidence type="ECO:0000256" key="1">
    <source>
        <dbReference type="ARBA" id="ARBA00005043"/>
    </source>
</evidence>
<reference evidence="3 4" key="1">
    <citation type="submission" date="2019-07" db="EMBL/GenBank/DDBJ databases">
        <title>Genome assembly of two rare yeast pathogens: Diutina rugosa and Trichomonascus ciferrii.</title>
        <authorList>
            <person name="Mixao V."/>
            <person name="Saus E."/>
            <person name="Hansen A."/>
            <person name="Lass-Flor C."/>
            <person name="Gabaldon T."/>
        </authorList>
    </citation>
    <scope>NUCLEOTIDE SEQUENCE [LARGE SCALE GENOMIC DNA]</scope>
    <source>
        <strain evidence="3 4">CBS 613</strain>
    </source>
</reference>
<accession>A0A642UUI1</accession>
<gene>
    <name evidence="3" type="ORF">DIURU_002526</name>
</gene>
<dbReference type="Proteomes" id="UP000449547">
    <property type="component" value="Unassembled WGS sequence"/>
</dbReference>
<organism evidence="3 4">
    <name type="scientific">Diutina rugosa</name>
    <name type="common">Yeast</name>
    <name type="synonym">Candida rugosa</name>
    <dbReference type="NCBI Taxonomy" id="5481"/>
    <lineage>
        <taxon>Eukaryota</taxon>
        <taxon>Fungi</taxon>
        <taxon>Dikarya</taxon>
        <taxon>Ascomycota</taxon>
        <taxon>Saccharomycotina</taxon>
        <taxon>Pichiomycetes</taxon>
        <taxon>Debaryomycetaceae</taxon>
        <taxon>Diutina</taxon>
    </lineage>
</organism>
<dbReference type="InterPro" id="IPR027417">
    <property type="entry name" value="P-loop_NTPase"/>
</dbReference>
<dbReference type="PANTHER" id="PTHR16184">
    <property type="entry name" value="ELONGATOR COMPLEX PROTEIN 6"/>
    <property type="match status" value="1"/>
</dbReference>
<comment type="pathway">
    <text evidence="1">tRNA modification; 5-methoxycarbonylmethyl-2-thiouridine-tRNA biosynthesis.</text>
</comment>
<dbReference type="UniPathway" id="UPA00988"/>
<keyword evidence="4" id="KW-1185">Reference proteome</keyword>
<evidence type="ECO:0000313" key="4">
    <source>
        <dbReference type="Proteomes" id="UP000449547"/>
    </source>
</evidence>
<dbReference type="OMA" id="EYVYHIT"/>
<dbReference type="InterPro" id="IPR018627">
    <property type="entry name" value="ELP6"/>
</dbReference>
<dbReference type="PANTHER" id="PTHR16184:SF6">
    <property type="entry name" value="ELONGATOR COMPLEX PROTEIN 6"/>
    <property type="match status" value="1"/>
</dbReference>
<comment type="similarity">
    <text evidence="2">Belongs to the ELP6 family.</text>
</comment>
<protein>
    <recommendedName>
        <fullName evidence="5">Elongator complex protein 6</fullName>
    </recommendedName>
</protein>
<dbReference type="EMBL" id="SWFT01000070">
    <property type="protein sequence ID" value="KAA8903239.1"/>
    <property type="molecule type" value="Genomic_DNA"/>
</dbReference>
<dbReference type="AlphaFoldDB" id="A0A642UUI1"/>
<sequence>MDLRQDLILYKDGSIVSPTVSKEGGYLSVVRHAPGTYPSWFIATLLSVAATNTAKGVNNSLKPQPGAGATLVSFTNNRDFYASAFKSVGPLKFEFIDCFSHLFDKQIPDPENATTSIATLFQQIQKQAKGVLVIDGVELLQMATNISTIKLTFHLQSLLKTCSQVWVITSDPSTATEELYENLLWRSHLVVHFKPLETGRAKDITGSMTVTRGPVPAPTPVAEEEWIYHLTAKEFRISVR</sequence>
<dbReference type="CDD" id="cd19495">
    <property type="entry name" value="Elp6"/>
    <property type="match status" value="1"/>
</dbReference>
<dbReference type="GO" id="GO:0002098">
    <property type="term" value="P:tRNA wobble uridine modification"/>
    <property type="evidence" value="ECO:0007669"/>
    <property type="project" value="InterPro"/>
</dbReference>